<protein>
    <submittedName>
        <fullName evidence="1">Uncharacterized protein</fullName>
    </submittedName>
</protein>
<dbReference type="RefSeq" id="WP_004092626.1">
    <property type="nucleotide sequence ID" value="NZ_AFGF01000017.1"/>
</dbReference>
<evidence type="ECO:0000313" key="1">
    <source>
        <dbReference type="EMBL" id="EGO65514.1"/>
    </source>
</evidence>
<organism evidence="1 2">
    <name type="scientific">Acetonema longum DSM 6540</name>
    <dbReference type="NCBI Taxonomy" id="1009370"/>
    <lineage>
        <taxon>Bacteria</taxon>
        <taxon>Bacillati</taxon>
        <taxon>Bacillota</taxon>
        <taxon>Negativicutes</taxon>
        <taxon>Acetonemataceae</taxon>
        <taxon>Acetonema</taxon>
    </lineage>
</organism>
<reference evidence="1 2" key="1">
    <citation type="journal article" date="2011" name="EMBO J.">
        <title>Structural diversity of bacterial flagellar motors.</title>
        <authorList>
            <person name="Chen S."/>
            <person name="Beeby M."/>
            <person name="Murphy G.E."/>
            <person name="Leadbetter J.R."/>
            <person name="Hendrixson D.R."/>
            <person name="Briegel A."/>
            <person name="Li Z."/>
            <person name="Shi J."/>
            <person name="Tocheva E.I."/>
            <person name="Muller A."/>
            <person name="Dobro M.J."/>
            <person name="Jensen G.J."/>
        </authorList>
    </citation>
    <scope>NUCLEOTIDE SEQUENCE [LARGE SCALE GENOMIC DNA]</scope>
    <source>
        <strain evidence="1 2">DSM 6540</strain>
    </source>
</reference>
<sequence>MKVFVWRHNRKYHSYSMINEPNVHQAMYNDAVLAVAADSLDEAYEMIERRSEGWVVEELKRLEPKIFDLTCPAVVFQDVRGS</sequence>
<evidence type="ECO:0000313" key="2">
    <source>
        <dbReference type="Proteomes" id="UP000003240"/>
    </source>
</evidence>
<gene>
    <name evidence="1" type="ORF">ALO_02851</name>
</gene>
<keyword evidence="2" id="KW-1185">Reference proteome</keyword>
<dbReference type="EMBL" id="AFGF01000017">
    <property type="protein sequence ID" value="EGO65514.1"/>
    <property type="molecule type" value="Genomic_DNA"/>
</dbReference>
<accession>F7NEV3</accession>
<dbReference type="AlphaFoldDB" id="F7NEV3"/>
<comment type="caution">
    <text evidence="1">The sequence shown here is derived from an EMBL/GenBank/DDBJ whole genome shotgun (WGS) entry which is preliminary data.</text>
</comment>
<proteinExistence type="predicted"/>
<dbReference type="STRING" id="1009370.ALO_02851"/>
<dbReference type="OrthoDB" id="5431961at2"/>
<name>F7NEV3_9FIRM</name>
<dbReference type="Proteomes" id="UP000003240">
    <property type="component" value="Unassembled WGS sequence"/>
</dbReference>
<dbReference type="eggNOG" id="ENOG5033B56">
    <property type="taxonomic scope" value="Bacteria"/>
</dbReference>